<sequence>LAMPGVRVVRRALAGGEVPTLPVPGRLYDTWRPSYNRSTSHVRLVTSAAQVSESVMT</sequence>
<reference evidence="1 2" key="1">
    <citation type="journal article" date="2014" name="Agronomy (Basel)">
        <title>A Draft Genome Sequence for Ensete ventricosum, the Drought-Tolerant Tree Against Hunger.</title>
        <authorList>
            <person name="Harrison J."/>
            <person name="Moore K.A."/>
            <person name="Paszkiewicz K."/>
            <person name="Jones T."/>
            <person name="Grant M."/>
            <person name="Ambacheew D."/>
            <person name="Muzemil S."/>
            <person name="Studholme D.J."/>
        </authorList>
    </citation>
    <scope>NUCLEOTIDE SEQUENCE [LARGE SCALE GENOMIC DNA]</scope>
</reference>
<dbReference type="Proteomes" id="UP000287651">
    <property type="component" value="Unassembled WGS sequence"/>
</dbReference>
<evidence type="ECO:0000313" key="2">
    <source>
        <dbReference type="Proteomes" id="UP000287651"/>
    </source>
</evidence>
<evidence type="ECO:0000313" key="1">
    <source>
        <dbReference type="EMBL" id="RRT60024.1"/>
    </source>
</evidence>
<comment type="caution">
    <text evidence="1">The sequence shown here is derived from an EMBL/GenBank/DDBJ whole genome shotgun (WGS) entry which is preliminary data.</text>
</comment>
<name>A0A426Z7Q2_ENSVE</name>
<gene>
    <name evidence="1" type="ORF">B296_00037611</name>
</gene>
<proteinExistence type="predicted"/>
<feature type="non-terminal residue" evidence="1">
    <location>
        <position position="1"/>
    </location>
</feature>
<protein>
    <submittedName>
        <fullName evidence="1">Uncharacterized protein</fullName>
    </submittedName>
</protein>
<accession>A0A426Z7Q2</accession>
<organism evidence="1 2">
    <name type="scientific">Ensete ventricosum</name>
    <name type="common">Abyssinian banana</name>
    <name type="synonym">Musa ensete</name>
    <dbReference type="NCBI Taxonomy" id="4639"/>
    <lineage>
        <taxon>Eukaryota</taxon>
        <taxon>Viridiplantae</taxon>
        <taxon>Streptophyta</taxon>
        <taxon>Embryophyta</taxon>
        <taxon>Tracheophyta</taxon>
        <taxon>Spermatophyta</taxon>
        <taxon>Magnoliopsida</taxon>
        <taxon>Liliopsida</taxon>
        <taxon>Zingiberales</taxon>
        <taxon>Musaceae</taxon>
        <taxon>Ensete</taxon>
    </lineage>
</organism>
<dbReference type="EMBL" id="AMZH03007963">
    <property type="protein sequence ID" value="RRT60024.1"/>
    <property type="molecule type" value="Genomic_DNA"/>
</dbReference>
<dbReference type="AlphaFoldDB" id="A0A426Z7Q2"/>